<feature type="compositionally biased region" description="Basic and acidic residues" evidence="1">
    <location>
        <begin position="185"/>
        <end position="194"/>
    </location>
</feature>
<gene>
    <name evidence="2" type="ORF">WJX72_011277</name>
</gene>
<keyword evidence="3" id="KW-1185">Reference proteome</keyword>
<name>A0AAW1Q6D7_9CHLO</name>
<feature type="region of interest" description="Disordered" evidence="1">
    <location>
        <begin position="185"/>
        <end position="213"/>
    </location>
</feature>
<dbReference type="EMBL" id="JALJOR010000006">
    <property type="protein sequence ID" value="KAK9815884.1"/>
    <property type="molecule type" value="Genomic_DNA"/>
</dbReference>
<reference evidence="2 3" key="1">
    <citation type="journal article" date="2024" name="Nat. Commun.">
        <title>Phylogenomics reveals the evolutionary origins of lichenization in chlorophyte algae.</title>
        <authorList>
            <person name="Puginier C."/>
            <person name="Libourel C."/>
            <person name="Otte J."/>
            <person name="Skaloud P."/>
            <person name="Haon M."/>
            <person name="Grisel S."/>
            <person name="Petersen M."/>
            <person name="Berrin J.G."/>
            <person name="Delaux P.M."/>
            <person name="Dal Grande F."/>
            <person name="Keller J."/>
        </authorList>
    </citation>
    <scope>NUCLEOTIDE SEQUENCE [LARGE SCALE GENOMIC DNA]</scope>
    <source>
        <strain evidence="2 3">SAG 2043</strain>
    </source>
</reference>
<sequence>MAQRPAPMPSRAAGLQSLVPSVAAAPPPFHKSHVMEPGRIDPSGLACALVVLLSACLSRRQTEASQLDYFYLQDQLEADWNKDCALAKARADYARQEAERRQQEAYQRIAESTQKAKQTSREQAARERKREEAAQRESARLQALKDAERRAFEEKDAVLKAELAKRVEVERRLIEEAEAAARAEAERHRREAEAARAAALAEQRRREEEERQRQAEAARRRQEERRELRELQRNFAVRVEGSAAVLRPPKGALTEGRVPKEATVKVEVSAQTPLTEPQSQACLYTSVRAAEEDAVRLAATAAAAACESYASAVRLQALAGQGPLEVMDEVELQHWMRVAACRAAAEAVVATQAILRGFGEKPNEQRKPFQMRTERGVLPEDHPRRERTVLAQAIGHVEAEREEAAAGVLRELMREEDEAFYQGLKAPAPAHMGAALLLAHFLDRMWHDRPSRRVEASPWYEQAAALVKRELRSLTAGEPKDSLLPTSEYISATLGAEHPVAASMAELAEANLSPAAKAARAEKQRLLEAELAAALLEEDWPDRNEIAAAKMAEQEARMPIPERVWALRNVAGTLAMGGEGEKARARKLLEQAVRLKQEFAGGPDHPGVLPELDALAAVLESEPEWREDAVAVRSRMLKTLADVAQRYLQTGDPASAVILLEAAVREFEDTLGFRHPGITALSKRAEKLFDSLAPEQRQQVAGKRRQAGIAKAVANAFTEDLAIYKSSGLSERTKAELWDEGGVAPLMSLV</sequence>
<evidence type="ECO:0000256" key="1">
    <source>
        <dbReference type="SAM" id="MobiDB-lite"/>
    </source>
</evidence>
<protein>
    <submittedName>
        <fullName evidence="2">Uncharacterized protein</fullName>
    </submittedName>
</protein>
<accession>A0AAW1Q6D7</accession>
<dbReference type="AlphaFoldDB" id="A0AAW1Q6D7"/>
<feature type="region of interest" description="Disordered" evidence="1">
    <location>
        <begin position="107"/>
        <end position="140"/>
    </location>
</feature>
<feature type="compositionally biased region" description="Basic and acidic residues" evidence="1">
    <location>
        <begin position="202"/>
        <end position="213"/>
    </location>
</feature>
<proteinExistence type="predicted"/>
<comment type="caution">
    <text evidence="2">The sequence shown here is derived from an EMBL/GenBank/DDBJ whole genome shotgun (WGS) entry which is preliminary data.</text>
</comment>
<evidence type="ECO:0000313" key="2">
    <source>
        <dbReference type="EMBL" id="KAK9815884.1"/>
    </source>
</evidence>
<dbReference type="Proteomes" id="UP001489004">
    <property type="component" value="Unassembled WGS sequence"/>
</dbReference>
<evidence type="ECO:0000313" key="3">
    <source>
        <dbReference type="Proteomes" id="UP001489004"/>
    </source>
</evidence>
<organism evidence="2 3">
    <name type="scientific">[Myrmecia] bisecta</name>
    <dbReference type="NCBI Taxonomy" id="41462"/>
    <lineage>
        <taxon>Eukaryota</taxon>
        <taxon>Viridiplantae</taxon>
        <taxon>Chlorophyta</taxon>
        <taxon>core chlorophytes</taxon>
        <taxon>Trebouxiophyceae</taxon>
        <taxon>Trebouxiales</taxon>
        <taxon>Trebouxiaceae</taxon>
        <taxon>Myrmecia</taxon>
    </lineage>
</organism>
<feature type="compositionally biased region" description="Basic and acidic residues" evidence="1">
    <location>
        <begin position="119"/>
        <end position="140"/>
    </location>
</feature>